<dbReference type="InterPro" id="IPR036412">
    <property type="entry name" value="HAD-like_sf"/>
</dbReference>
<dbReference type="SFLD" id="SFLDF00027">
    <property type="entry name" value="p-type_atpase"/>
    <property type="match status" value="1"/>
</dbReference>
<dbReference type="NCBIfam" id="TIGR01494">
    <property type="entry name" value="ATPase_P-type"/>
    <property type="match status" value="1"/>
</dbReference>
<dbReference type="Pfam" id="PF19335">
    <property type="entry name" value="HMBD"/>
    <property type="match status" value="3"/>
</dbReference>
<evidence type="ECO:0000259" key="13">
    <source>
        <dbReference type="Pfam" id="PF19335"/>
    </source>
</evidence>
<evidence type="ECO:0000256" key="5">
    <source>
        <dbReference type="ARBA" id="ARBA00022741"/>
    </source>
</evidence>
<sequence length="848" mass="88153">MNHPAATATHDHTTHYTCPMHPEVTSDQPGRCPKCGMFLVDADAAPATHQHEHGHQHAGHGAHGHDLAGAGSPAPAAVGEDTWLCPMHPEVTSDHPGRCPKCGMFLQPADGGDAPAAQHHDHQHHDHQHATGHQHPTGEPAVVAGAVAAGDWTCPMHPEVRSYGPGDCPICGMALERVSAGLDDGPNQELVDMRRRFRVAAVLSVPLVAMVMVPMVLGRALPGSIAPWLELALSTPVVWWAGWPFFVRGAKSVASRHLNMFTLVSLGVGAAWLYSVVAVLAPGLFPSGMRAMDGRVGTYFEAAAVIITLVLLGQVLELRARDQTSGAIRALLDLSPATAHRIGADGTETDVPAAELQLGDRCRVRPGEKIPADGTVVDGHAYVDESMITGEPVPVDKNPGDRVIGGTITQGGSLVVEATGLGADSTLARIVDLVSQAQRSRAPIQGLVDKISAVFVPVVIAVALATFGLWLAMGPQPRLPFAIVAAVSVLIIACPCALGLATPMSIMVGVGRGASEGVLVKNAEALERLQKVDTLVVDKTGTLTQGRPSLVDQQGVDGHEDARTLLLAAAVEAGSEHPLARAVVDAARQTGRTVPAASDFAAHPGGGVSATVDGQHVLVGSPAFLGSQHVDTHALDAVVEAYRRRGATAIVVAVDGRPASVLAIADPLKATTAGAIEDLRRRRMKVVMLTGDNATTARAIADELHIDQVVADVLPDQKHGHVQALQAQGHTVAMAGDGVNDAPALAAADVGVAMGTGTDVAIESADVTLLGGDLAALVKARDLSVDTMRNIRQNLVFAFVYNVVGIPLAAGALYPAFGWLLSPVIAAAAMALSSVSVITNSLRLRRRR</sequence>
<keyword evidence="9 10" id="KW-0472">Membrane</keyword>
<proteinExistence type="inferred from homology"/>
<dbReference type="InterPro" id="IPR023298">
    <property type="entry name" value="ATPase_P-typ_TM_dom_sf"/>
</dbReference>
<keyword evidence="3 10" id="KW-0812">Transmembrane</keyword>
<dbReference type="SUPFAM" id="SSF81653">
    <property type="entry name" value="Calcium ATPase, transduction domain A"/>
    <property type="match status" value="1"/>
</dbReference>
<feature type="transmembrane region" description="Helical" evidence="10">
    <location>
        <begin position="225"/>
        <end position="246"/>
    </location>
</feature>
<comment type="similarity">
    <text evidence="2 10">Belongs to the cation transport ATPase (P-type) (TC 3.A.3) family. Type IB subfamily.</text>
</comment>
<dbReference type="NCBIfam" id="TIGR01525">
    <property type="entry name" value="ATPase-IB_hvy"/>
    <property type="match status" value="1"/>
</dbReference>
<dbReference type="PANTHER" id="PTHR43520:SF8">
    <property type="entry name" value="P-TYPE CU(+) TRANSPORTER"/>
    <property type="match status" value="1"/>
</dbReference>
<evidence type="ECO:0000256" key="2">
    <source>
        <dbReference type="ARBA" id="ARBA00006024"/>
    </source>
</evidence>
<feature type="region of interest" description="Disordered" evidence="11">
    <location>
        <begin position="46"/>
        <end position="73"/>
    </location>
</feature>
<dbReference type="Gene3D" id="2.70.150.10">
    <property type="entry name" value="Calcium-transporting ATPase, cytoplasmic transduction domain A"/>
    <property type="match status" value="1"/>
</dbReference>
<dbReference type="InterPro" id="IPR023299">
    <property type="entry name" value="ATPase_P-typ_cyto_dom_N"/>
</dbReference>
<feature type="domain" description="P-type ATPase A" evidence="12">
    <location>
        <begin position="334"/>
        <end position="434"/>
    </location>
</feature>
<accession>A0ABS9Q4C8</accession>
<dbReference type="PANTHER" id="PTHR43520">
    <property type="entry name" value="ATP7, ISOFORM B"/>
    <property type="match status" value="1"/>
</dbReference>
<evidence type="ECO:0000313" key="14">
    <source>
        <dbReference type="EMBL" id="MCG7322726.1"/>
    </source>
</evidence>
<feature type="transmembrane region" description="Helical" evidence="10">
    <location>
        <begin position="199"/>
        <end position="219"/>
    </location>
</feature>
<comment type="subcellular location">
    <subcellularLocation>
        <location evidence="1">Cell membrane</location>
        <topology evidence="1">Multi-pass membrane protein</topology>
    </subcellularLocation>
</comment>
<evidence type="ECO:0000256" key="8">
    <source>
        <dbReference type="ARBA" id="ARBA00022989"/>
    </source>
</evidence>
<keyword evidence="15" id="KW-1185">Reference proteome</keyword>
<keyword evidence="6 10" id="KW-0067">ATP-binding</keyword>
<dbReference type="SFLD" id="SFLDS00003">
    <property type="entry name" value="Haloacid_Dehalogenase"/>
    <property type="match status" value="1"/>
</dbReference>
<comment type="caution">
    <text evidence="14">The sequence shown here is derived from an EMBL/GenBank/DDBJ whole genome shotgun (WGS) entry which is preliminary data.</text>
</comment>
<evidence type="ECO:0000256" key="7">
    <source>
        <dbReference type="ARBA" id="ARBA00022967"/>
    </source>
</evidence>
<dbReference type="InterPro" id="IPR018303">
    <property type="entry name" value="ATPase_P-typ_P_site"/>
</dbReference>
<name>A0ABS9Q4C8_9MICO</name>
<dbReference type="InterPro" id="IPR001757">
    <property type="entry name" value="P_typ_ATPase"/>
</dbReference>
<evidence type="ECO:0000256" key="11">
    <source>
        <dbReference type="SAM" id="MobiDB-lite"/>
    </source>
</evidence>
<protein>
    <submittedName>
        <fullName evidence="14">Copper-translocating P-type ATPase</fullName>
    </submittedName>
</protein>
<dbReference type="InterPro" id="IPR023214">
    <property type="entry name" value="HAD_sf"/>
</dbReference>
<evidence type="ECO:0000256" key="10">
    <source>
        <dbReference type="RuleBase" id="RU362081"/>
    </source>
</evidence>
<feature type="transmembrane region" description="Helical" evidence="10">
    <location>
        <begin position="258"/>
        <end position="285"/>
    </location>
</feature>
<feature type="domain" description="Heavy metal binding" evidence="13">
    <location>
        <begin position="15"/>
        <end position="40"/>
    </location>
</feature>
<dbReference type="PRINTS" id="PR00119">
    <property type="entry name" value="CATATPASE"/>
</dbReference>
<dbReference type="EMBL" id="JAKRCV010000043">
    <property type="protein sequence ID" value="MCG7322726.1"/>
    <property type="molecule type" value="Genomic_DNA"/>
</dbReference>
<evidence type="ECO:0000259" key="12">
    <source>
        <dbReference type="Pfam" id="PF00122"/>
    </source>
</evidence>
<feature type="transmembrane region" description="Helical" evidence="10">
    <location>
        <begin position="820"/>
        <end position="842"/>
    </location>
</feature>
<evidence type="ECO:0000256" key="6">
    <source>
        <dbReference type="ARBA" id="ARBA00022840"/>
    </source>
</evidence>
<dbReference type="CDD" id="cd02094">
    <property type="entry name" value="P-type_ATPase_Cu-like"/>
    <property type="match status" value="1"/>
</dbReference>
<feature type="transmembrane region" description="Helical" evidence="10">
    <location>
        <begin position="795"/>
        <end position="814"/>
    </location>
</feature>
<dbReference type="SUPFAM" id="SSF56784">
    <property type="entry name" value="HAD-like"/>
    <property type="match status" value="1"/>
</dbReference>
<keyword evidence="7" id="KW-1278">Translocase</keyword>
<dbReference type="PROSITE" id="PS00154">
    <property type="entry name" value="ATPASE_E1_E2"/>
    <property type="match status" value="1"/>
</dbReference>
<dbReference type="InterPro" id="IPR045800">
    <property type="entry name" value="HMBD"/>
</dbReference>
<dbReference type="InterPro" id="IPR044492">
    <property type="entry name" value="P_typ_ATPase_HD_dom"/>
</dbReference>
<dbReference type="Gene3D" id="3.40.1110.10">
    <property type="entry name" value="Calcium-transporting ATPase, cytoplasmic domain N"/>
    <property type="match status" value="1"/>
</dbReference>
<dbReference type="SUPFAM" id="SSF81665">
    <property type="entry name" value="Calcium ATPase, transmembrane domain M"/>
    <property type="match status" value="1"/>
</dbReference>
<keyword evidence="10" id="KW-1003">Cell membrane</keyword>
<gene>
    <name evidence="14" type="ORF">MHL29_12650</name>
</gene>
<dbReference type="InterPro" id="IPR027256">
    <property type="entry name" value="P-typ_ATPase_IB"/>
</dbReference>
<evidence type="ECO:0000256" key="4">
    <source>
        <dbReference type="ARBA" id="ARBA00022723"/>
    </source>
</evidence>
<keyword evidence="5 10" id="KW-0547">Nucleotide-binding</keyword>
<dbReference type="Pfam" id="PF00122">
    <property type="entry name" value="E1-E2_ATPase"/>
    <property type="match status" value="1"/>
</dbReference>
<reference evidence="14 15" key="1">
    <citation type="submission" date="2022-02" db="EMBL/GenBank/DDBJ databases">
        <title>Uncovering new skin microbiome diversity through culturing and metagenomics.</title>
        <authorList>
            <person name="Conlan S."/>
            <person name="Deming C."/>
            <person name="Nisc Comparative Sequencing Program N."/>
            <person name="Segre J.A."/>
        </authorList>
    </citation>
    <scope>NUCLEOTIDE SEQUENCE [LARGE SCALE GENOMIC DNA]</scope>
    <source>
        <strain evidence="14 15">ACRQZ</strain>
    </source>
</reference>
<dbReference type="InterPro" id="IPR008250">
    <property type="entry name" value="ATPase_P-typ_transduc_dom_A_sf"/>
</dbReference>
<feature type="region of interest" description="Disordered" evidence="11">
    <location>
        <begin position="110"/>
        <end position="136"/>
    </location>
</feature>
<dbReference type="NCBIfam" id="TIGR01511">
    <property type="entry name" value="ATPase-IB1_Cu"/>
    <property type="match status" value="1"/>
</dbReference>
<evidence type="ECO:0000256" key="3">
    <source>
        <dbReference type="ARBA" id="ARBA00022692"/>
    </source>
</evidence>
<organism evidence="14 15">
    <name type="scientific">Arsenicicoccus bolidensis</name>
    <dbReference type="NCBI Taxonomy" id="229480"/>
    <lineage>
        <taxon>Bacteria</taxon>
        <taxon>Bacillati</taxon>
        <taxon>Actinomycetota</taxon>
        <taxon>Actinomycetes</taxon>
        <taxon>Micrococcales</taxon>
        <taxon>Intrasporangiaceae</taxon>
        <taxon>Arsenicicoccus</taxon>
    </lineage>
</organism>
<dbReference type="Pfam" id="PF00702">
    <property type="entry name" value="Hydrolase"/>
    <property type="match status" value="1"/>
</dbReference>
<feature type="transmembrane region" description="Helical" evidence="10">
    <location>
        <begin position="479"/>
        <end position="502"/>
    </location>
</feature>
<dbReference type="PRINTS" id="PR00943">
    <property type="entry name" value="CUATPASE"/>
</dbReference>
<dbReference type="InterPro" id="IPR059000">
    <property type="entry name" value="ATPase_P-type_domA"/>
</dbReference>
<feature type="transmembrane region" description="Helical" evidence="10">
    <location>
        <begin position="451"/>
        <end position="473"/>
    </location>
</feature>
<feature type="transmembrane region" description="Helical" evidence="10">
    <location>
        <begin position="297"/>
        <end position="316"/>
    </location>
</feature>
<dbReference type="SFLD" id="SFLDG00002">
    <property type="entry name" value="C1.7:_P-type_atpase_like"/>
    <property type="match status" value="1"/>
</dbReference>
<feature type="domain" description="Heavy metal binding" evidence="13">
    <location>
        <begin position="152"/>
        <end position="176"/>
    </location>
</feature>
<evidence type="ECO:0000256" key="1">
    <source>
        <dbReference type="ARBA" id="ARBA00004651"/>
    </source>
</evidence>
<evidence type="ECO:0000256" key="9">
    <source>
        <dbReference type="ARBA" id="ARBA00023136"/>
    </source>
</evidence>
<dbReference type="RefSeq" id="WP_239265070.1">
    <property type="nucleotide sequence ID" value="NZ_JAKRCV010000043.1"/>
</dbReference>
<evidence type="ECO:0000313" key="15">
    <source>
        <dbReference type="Proteomes" id="UP001521931"/>
    </source>
</evidence>
<keyword evidence="8 10" id="KW-1133">Transmembrane helix</keyword>
<keyword evidence="4 10" id="KW-0479">Metal-binding</keyword>
<dbReference type="Gene3D" id="3.40.50.1000">
    <property type="entry name" value="HAD superfamily/HAD-like"/>
    <property type="match status" value="1"/>
</dbReference>
<feature type="domain" description="Heavy metal binding" evidence="13">
    <location>
        <begin position="83"/>
        <end position="109"/>
    </location>
</feature>
<dbReference type="Proteomes" id="UP001521931">
    <property type="component" value="Unassembled WGS sequence"/>
</dbReference>